<feature type="signal peptide" evidence="2">
    <location>
        <begin position="1"/>
        <end position="19"/>
    </location>
</feature>
<dbReference type="SUPFAM" id="SSF51445">
    <property type="entry name" value="(Trans)glycosidases"/>
    <property type="match status" value="1"/>
</dbReference>
<keyword evidence="4" id="KW-1185">Reference proteome</keyword>
<feature type="chain" id="PRO_5043538243" evidence="2">
    <location>
        <begin position="20"/>
        <end position="202"/>
    </location>
</feature>
<protein>
    <submittedName>
        <fullName evidence="3">Uncharacterized protein</fullName>
    </submittedName>
</protein>
<evidence type="ECO:0000256" key="2">
    <source>
        <dbReference type="SAM" id="SignalP"/>
    </source>
</evidence>
<reference evidence="3 4" key="1">
    <citation type="submission" date="2022-01" db="EMBL/GenBank/DDBJ databases">
        <authorList>
            <person name="Xiong W."/>
            <person name="Schranz E."/>
        </authorList>
    </citation>
    <scope>NUCLEOTIDE SEQUENCE [LARGE SCALE GENOMIC DNA]</scope>
</reference>
<keyword evidence="2" id="KW-0732">Signal</keyword>
<evidence type="ECO:0000313" key="3">
    <source>
        <dbReference type="EMBL" id="CAH1419697.1"/>
    </source>
</evidence>
<dbReference type="EMBL" id="CAKMRJ010000485">
    <property type="protein sequence ID" value="CAH1419697.1"/>
    <property type="molecule type" value="Genomic_DNA"/>
</dbReference>
<dbReference type="GO" id="GO:0016020">
    <property type="term" value="C:membrane"/>
    <property type="evidence" value="ECO:0007669"/>
    <property type="project" value="InterPro"/>
</dbReference>
<evidence type="ECO:0000313" key="4">
    <source>
        <dbReference type="Proteomes" id="UP001157418"/>
    </source>
</evidence>
<dbReference type="InterPro" id="IPR005199">
    <property type="entry name" value="Glyco_hydro_79"/>
</dbReference>
<evidence type="ECO:0000256" key="1">
    <source>
        <dbReference type="ARBA" id="ARBA00009800"/>
    </source>
</evidence>
<dbReference type="PANTHER" id="PTHR14363:SF38">
    <property type="entry name" value="GLUCURONIDASE 2-RELATED"/>
    <property type="match status" value="1"/>
</dbReference>
<proteinExistence type="inferred from homology"/>
<organism evidence="3 4">
    <name type="scientific">Lactuca virosa</name>
    <dbReference type="NCBI Taxonomy" id="75947"/>
    <lineage>
        <taxon>Eukaryota</taxon>
        <taxon>Viridiplantae</taxon>
        <taxon>Streptophyta</taxon>
        <taxon>Embryophyta</taxon>
        <taxon>Tracheophyta</taxon>
        <taxon>Spermatophyta</taxon>
        <taxon>Magnoliopsida</taxon>
        <taxon>eudicotyledons</taxon>
        <taxon>Gunneridae</taxon>
        <taxon>Pentapetalae</taxon>
        <taxon>asterids</taxon>
        <taxon>campanulids</taxon>
        <taxon>Asterales</taxon>
        <taxon>Asteraceae</taxon>
        <taxon>Cichorioideae</taxon>
        <taxon>Cichorieae</taxon>
        <taxon>Lactucinae</taxon>
        <taxon>Lactuca</taxon>
    </lineage>
</organism>
<comment type="similarity">
    <text evidence="1">Belongs to the glycosyl hydrolase 79 family.</text>
</comment>
<dbReference type="Pfam" id="PF03662">
    <property type="entry name" value="Glyco_hydro_79n"/>
    <property type="match status" value="1"/>
</dbReference>
<comment type="caution">
    <text evidence="3">The sequence shown here is derived from an EMBL/GenBank/DDBJ whole genome shotgun (WGS) entry which is preliminary data.</text>
</comment>
<name>A0AAU9LZ57_9ASTR</name>
<dbReference type="PANTHER" id="PTHR14363">
    <property type="entry name" value="HEPARANASE-RELATED"/>
    <property type="match status" value="1"/>
</dbReference>
<dbReference type="GO" id="GO:0009505">
    <property type="term" value="C:plant-type cell wall"/>
    <property type="evidence" value="ECO:0007669"/>
    <property type="project" value="TreeGrafter"/>
</dbReference>
<dbReference type="InterPro" id="IPR017853">
    <property type="entry name" value="GH"/>
</dbReference>
<dbReference type="GO" id="GO:0004566">
    <property type="term" value="F:beta-glucuronidase activity"/>
    <property type="evidence" value="ECO:0007669"/>
    <property type="project" value="TreeGrafter"/>
</dbReference>
<dbReference type="Gene3D" id="3.20.20.80">
    <property type="entry name" value="Glycosidases"/>
    <property type="match status" value="1"/>
</dbReference>
<gene>
    <name evidence="3" type="ORF">LVIROSA_LOCUS7209</name>
</gene>
<sequence length="202" mass="22671">MEFFTSLFLFLASISAISAQYVQESELVINGTLPISYIDANYICATIDWWPDDKCNYNHCPWGSSSALNLDLSNPLLTKAVQGCLRMDRWDELNQFFVKTRSLVTFGLNALRGRHQIRKGVWGRSWKSSNAHDFIKYTVSKGYQIHSWEFGNELSGNGVGAMVNAEQSDEMGIILTGCISRSESTHELCTTISSQVLPKANK</sequence>
<dbReference type="Proteomes" id="UP001157418">
    <property type="component" value="Unassembled WGS sequence"/>
</dbReference>
<dbReference type="AlphaFoldDB" id="A0AAU9LZ57"/>
<accession>A0AAU9LZ57</accession>